<dbReference type="GO" id="GO:0006402">
    <property type="term" value="P:mRNA catabolic process"/>
    <property type="evidence" value="ECO:0007669"/>
    <property type="project" value="InterPro"/>
</dbReference>
<organism evidence="7 8">
    <name type="scientific">Sporofaciens musculi</name>
    <dbReference type="NCBI Taxonomy" id="2681861"/>
    <lineage>
        <taxon>Bacteria</taxon>
        <taxon>Bacillati</taxon>
        <taxon>Bacillota</taxon>
        <taxon>Clostridia</taxon>
        <taxon>Lachnospirales</taxon>
        <taxon>Lachnospiraceae</taxon>
        <taxon>Sporofaciens</taxon>
    </lineage>
</organism>
<evidence type="ECO:0000313" key="8">
    <source>
        <dbReference type="Proteomes" id="UP000460412"/>
    </source>
</evidence>
<dbReference type="Pfam" id="PF02599">
    <property type="entry name" value="CsrA"/>
    <property type="match status" value="1"/>
</dbReference>
<dbReference type="GO" id="GO:0044781">
    <property type="term" value="P:bacterial-type flagellum organization"/>
    <property type="evidence" value="ECO:0007669"/>
    <property type="project" value="UniProtKB-KW"/>
</dbReference>
<comment type="subunit">
    <text evidence="6">Homodimer; the beta-strands of each monomer intercalate to form a hydrophobic core, while the alpha-helices form wings that extend away from the core.</text>
</comment>
<dbReference type="PANTHER" id="PTHR34984">
    <property type="entry name" value="CARBON STORAGE REGULATOR"/>
    <property type="match status" value="1"/>
</dbReference>
<dbReference type="InterPro" id="IPR003751">
    <property type="entry name" value="CsrA"/>
</dbReference>
<keyword evidence="4 6" id="KW-0810">Translation regulation</keyword>
<dbReference type="InterPro" id="IPR036107">
    <property type="entry name" value="CsrA_sf"/>
</dbReference>
<dbReference type="GO" id="GO:0048027">
    <property type="term" value="F:mRNA 5'-UTR binding"/>
    <property type="evidence" value="ECO:0007669"/>
    <property type="project" value="UniProtKB-UniRule"/>
</dbReference>
<evidence type="ECO:0000256" key="1">
    <source>
        <dbReference type="ARBA" id="ARBA00022490"/>
    </source>
</evidence>
<gene>
    <name evidence="6" type="primary">csrA</name>
    <name evidence="7" type="ORF">GN277_00390</name>
</gene>
<keyword evidence="2 6" id="KW-0678">Repressor</keyword>
<dbReference type="Gene3D" id="2.60.40.4380">
    <property type="entry name" value="Translational regulator CsrA"/>
    <property type="match status" value="1"/>
</dbReference>
<keyword evidence="3 6" id="KW-1005">Bacterial flagellum biogenesis</keyword>
<keyword evidence="5 6" id="KW-0694">RNA-binding</keyword>
<dbReference type="GO" id="GO:0045947">
    <property type="term" value="P:negative regulation of translational initiation"/>
    <property type="evidence" value="ECO:0007669"/>
    <property type="project" value="UniProtKB-UniRule"/>
</dbReference>
<sequence length="73" mass="8118">MLILQRRKGQALSINHNITLTVVDAGTDWVKLAIDAPKEIPILRTELKEAAAENQKASATASRQVLEEILKKR</sequence>
<protein>
    <recommendedName>
        <fullName evidence="6">Translational regulator CsrA</fullName>
    </recommendedName>
</protein>
<dbReference type="GO" id="GO:0006109">
    <property type="term" value="P:regulation of carbohydrate metabolic process"/>
    <property type="evidence" value="ECO:0007669"/>
    <property type="project" value="InterPro"/>
</dbReference>
<accession>A0A7X3MCN0</accession>
<keyword evidence="8" id="KW-1185">Reference proteome</keyword>
<name>A0A7X3MCN0_9FIRM</name>
<dbReference type="GO" id="GO:0005829">
    <property type="term" value="C:cytosol"/>
    <property type="evidence" value="ECO:0007669"/>
    <property type="project" value="TreeGrafter"/>
</dbReference>
<dbReference type="SUPFAM" id="SSF117130">
    <property type="entry name" value="CsrA-like"/>
    <property type="match status" value="1"/>
</dbReference>
<dbReference type="PANTHER" id="PTHR34984:SF1">
    <property type="entry name" value="CARBON STORAGE REGULATOR"/>
    <property type="match status" value="1"/>
</dbReference>
<evidence type="ECO:0000256" key="3">
    <source>
        <dbReference type="ARBA" id="ARBA00022795"/>
    </source>
</evidence>
<proteinExistence type="inferred from homology"/>
<comment type="similarity">
    <text evidence="6">Belongs to the CsrA/RsmA family.</text>
</comment>
<comment type="caution">
    <text evidence="7">The sequence shown here is derived from an EMBL/GenBank/DDBJ whole genome shotgun (WGS) entry which is preliminary data.</text>
</comment>
<comment type="subcellular location">
    <subcellularLocation>
        <location evidence="6">Cytoplasm</location>
    </subcellularLocation>
</comment>
<dbReference type="RefSeq" id="WP_159748923.1">
    <property type="nucleotide sequence ID" value="NZ_CASSPE010000002.1"/>
</dbReference>
<dbReference type="AlphaFoldDB" id="A0A7X3MCN0"/>
<comment type="function">
    <text evidence="6">A translational regulator that binds mRNA to regulate translation initiation and/or mRNA stability. Usually binds in the 5'-UTR at or near the Shine-Dalgarno sequence preventing ribosome-binding, thus repressing translation. Its main target seems to be the major flagellin gene, while its function is anatagonized by FliW.</text>
</comment>
<dbReference type="EMBL" id="WUQX01000001">
    <property type="protein sequence ID" value="MXP73956.1"/>
    <property type="molecule type" value="Genomic_DNA"/>
</dbReference>
<evidence type="ECO:0000313" key="7">
    <source>
        <dbReference type="EMBL" id="MXP73956.1"/>
    </source>
</evidence>
<dbReference type="HAMAP" id="MF_00167">
    <property type="entry name" value="CsrA"/>
    <property type="match status" value="1"/>
</dbReference>
<dbReference type="GO" id="GO:1902208">
    <property type="term" value="P:regulation of bacterial-type flagellum assembly"/>
    <property type="evidence" value="ECO:0007669"/>
    <property type="project" value="UniProtKB-UniRule"/>
</dbReference>
<evidence type="ECO:0000256" key="2">
    <source>
        <dbReference type="ARBA" id="ARBA00022491"/>
    </source>
</evidence>
<dbReference type="Proteomes" id="UP000460412">
    <property type="component" value="Unassembled WGS sequence"/>
</dbReference>
<evidence type="ECO:0000256" key="5">
    <source>
        <dbReference type="ARBA" id="ARBA00022884"/>
    </source>
</evidence>
<keyword evidence="1 6" id="KW-0963">Cytoplasm</keyword>
<evidence type="ECO:0000256" key="4">
    <source>
        <dbReference type="ARBA" id="ARBA00022845"/>
    </source>
</evidence>
<reference evidence="7 8" key="1">
    <citation type="submission" date="2019-12" db="EMBL/GenBank/DDBJ databases">
        <title>Sporaefaciens musculi gen. nov., sp. nov., a novel bacterium isolated from the caecum of an obese mouse.</title>
        <authorList>
            <person name="Rasmussen T.S."/>
            <person name="Streidl T."/>
            <person name="Hitch T.C.A."/>
            <person name="Wortmann E."/>
            <person name="Deptula P."/>
            <person name="Hansen M."/>
            <person name="Nielsen D.S."/>
            <person name="Clavel T."/>
            <person name="Vogensen F.K."/>
        </authorList>
    </citation>
    <scope>NUCLEOTIDE SEQUENCE [LARGE SCALE GENOMIC DNA]</scope>
    <source>
        <strain evidence="7 8">WCA-9-b2</strain>
    </source>
</reference>
<evidence type="ECO:0000256" key="6">
    <source>
        <dbReference type="HAMAP-Rule" id="MF_00167"/>
    </source>
</evidence>